<name>A0A4R4WI73_9ACTN</name>
<sequence length="265" mass="31146">MHNEKKLPVYSVSEITTTVLDFLTFLTTLHRNPEDLVMPPPGGWPSYTPEKCAGFKSDFVIEVLKNLPYLEDPTSDHDDSLGHIHYKSHLLDYRTFDRERLTEVEYEYEYEYDDYDYEIDEDAAPDHVFVFAEGFESGGVTLFFDVKKGVVGEAVARMHYNEIDLKKYFIDLKRSLWNLEIFPCPGRAMMELCHNGSNFTDADADRLGEALSEREVLKQTDPSWGTDKDMLYVRYLYRSYGWPRAFRKEEAFREVKELMRKREGY</sequence>
<dbReference type="RefSeq" id="WP_132514823.1">
    <property type="nucleotide sequence ID" value="NZ_SMKP01000113.1"/>
</dbReference>
<proteinExistence type="predicted"/>
<keyword evidence="2" id="KW-1185">Reference proteome</keyword>
<dbReference type="EMBL" id="SMKP01000113">
    <property type="protein sequence ID" value="TDD16064.1"/>
    <property type="molecule type" value="Genomic_DNA"/>
</dbReference>
<reference evidence="1 2" key="1">
    <citation type="submission" date="2019-03" db="EMBL/GenBank/DDBJ databases">
        <title>Draft genome sequences of novel Actinobacteria.</title>
        <authorList>
            <person name="Sahin N."/>
            <person name="Ay H."/>
            <person name="Saygin H."/>
        </authorList>
    </citation>
    <scope>NUCLEOTIDE SEQUENCE [LARGE SCALE GENOMIC DNA]</scope>
    <source>
        <strain evidence="1 2">KC712</strain>
    </source>
</reference>
<gene>
    <name evidence="1" type="ORF">E1294_32675</name>
</gene>
<dbReference type="OrthoDB" id="5182783at2"/>
<dbReference type="Proteomes" id="UP000294543">
    <property type="component" value="Unassembled WGS sequence"/>
</dbReference>
<evidence type="ECO:0000313" key="2">
    <source>
        <dbReference type="Proteomes" id="UP000294543"/>
    </source>
</evidence>
<comment type="caution">
    <text evidence="1">The sequence shown here is derived from an EMBL/GenBank/DDBJ whole genome shotgun (WGS) entry which is preliminary data.</text>
</comment>
<evidence type="ECO:0000313" key="1">
    <source>
        <dbReference type="EMBL" id="TDD16064.1"/>
    </source>
</evidence>
<accession>A0A4R4WI73</accession>
<protein>
    <submittedName>
        <fullName evidence="1">Uncharacterized protein</fullName>
    </submittedName>
</protein>
<organism evidence="1 2">
    <name type="scientific">Nonomuraea diastatica</name>
    <dbReference type="NCBI Taxonomy" id="1848329"/>
    <lineage>
        <taxon>Bacteria</taxon>
        <taxon>Bacillati</taxon>
        <taxon>Actinomycetota</taxon>
        <taxon>Actinomycetes</taxon>
        <taxon>Streptosporangiales</taxon>
        <taxon>Streptosporangiaceae</taxon>
        <taxon>Nonomuraea</taxon>
    </lineage>
</organism>
<dbReference type="AlphaFoldDB" id="A0A4R4WI73"/>